<evidence type="ECO:0000256" key="9">
    <source>
        <dbReference type="ARBA" id="ARBA00023033"/>
    </source>
</evidence>
<dbReference type="GO" id="GO:0005506">
    <property type="term" value="F:iron ion binding"/>
    <property type="evidence" value="ECO:0007669"/>
    <property type="project" value="InterPro"/>
</dbReference>
<evidence type="ECO:0000256" key="4">
    <source>
        <dbReference type="ARBA" id="ARBA00022692"/>
    </source>
</evidence>
<comment type="caution">
    <text evidence="11">The sequence shown here is derived from an EMBL/GenBank/DDBJ whole genome shotgun (WGS) entry which is preliminary data.</text>
</comment>
<keyword evidence="6" id="KW-1133">Transmembrane helix</keyword>
<keyword evidence="4" id="KW-0812">Transmembrane</keyword>
<proteinExistence type="inferred from homology"/>
<evidence type="ECO:0000256" key="3">
    <source>
        <dbReference type="ARBA" id="ARBA00022617"/>
    </source>
</evidence>
<comment type="similarity">
    <text evidence="2">Belongs to the cytochrome P450 family.</text>
</comment>
<dbReference type="GO" id="GO:0016020">
    <property type="term" value="C:membrane"/>
    <property type="evidence" value="ECO:0007669"/>
    <property type="project" value="UniProtKB-SubCell"/>
</dbReference>
<gene>
    <name evidence="11" type="ORF">F3Y22_tig00110717pilonHSYRG00013</name>
</gene>
<sequence>MAASYGDYWRNLRRICTLELFSPSQINKLSGIRKDEVQRLLLKLSRNSREDYAKVELKSMFVDLTLNNLMRMMVGKRYCGEDGIDNHSEAKEFRELVAEVVENSGAGNPADYLPVLNWAVNYEKKLLGLFTRVDGFLQGLIDERRNANGGNLMIDHLLSLQQSEPHNYTHETIKGLILVLLLAGSDTTAVTLEWAMSNLLNHPEVLKKAKAEIDAQVGEERLIDESDIVKLPFLQNITSETLRLYPAAPLLVPRRISDKCSIGGYDVPRNTMVLINAWAIQRDPGLWDEPNSFKPERFEKFGSKDHGHKFLPLVWGGGLVPGQPWLTAWST</sequence>
<evidence type="ECO:0000256" key="5">
    <source>
        <dbReference type="ARBA" id="ARBA00022723"/>
    </source>
</evidence>
<evidence type="ECO:0000256" key="8">
    <source>
        <dbReference type="ARBA" id="ARBA00023004"/>
    </source>
</evidence>
<evidence type="ECO:0000256" key="6">
    <source>
        <dbReference type="ARBA" id="ARBA00022989"/>
    </source>
</evidence>
<dbReference type="AlphaFoldDB" id="A0A6A2ZVC6"/>
<organism evidence="11 12">
    <name type="scientific">Hibiscus syriacus</name>
    <name type="common">Rose of Sharon</name>
    <dbReference type="NCBI Taxonomy" id="106335"/>
    <lineage>
        <taxon>Eukaryota</taxon>
        <taxon>Viridiplantae</taxon>
        <taxon>Streptophyta</taxon>
        <taxon>Embryophyta</taxon>
        <taxon>Tracheophyta</taxon>
        <taxon>Spermatophyta</taxon>
        <taxon>Magnoliopsida</taxon>
        <taxon>eudicotyledons</taxon>
        <taxon>Gunneridae</taxon>
        <taxon>Pentapetalae</taxon>
        <taxon>rosids</taxon>
        <taxon>malvids</taxon>
        <taxon>Malvales</taxon>
        <taxon>Malvaceae</taxon>
        <taxon>Malvoideae</taxon>
        <taxon>Hibiscus</taxon>
    </lineage>
</organism>
<protein>
    <submittedName>
        <fullName evidence="11">Isoflavone 2'-hydroxylase</fullName>
    </submittedName>
</protein>
<comment type="subcellular location">
    <subcellularLocation>
        <location evidence="1">Membrane</location>
        <topology evidence="1">Single-pass membrane protein</topology>
    </subcellularLocation>
</comment>
<dbReference type="Proteomes" id="UP000436088">
    <property type="component" value="Unassembled WGS sequence"/>
</dbReference>
<evidence type="ECO:0000313" key="12">
    <source>
        <dbReference type="Proteomes" id="UP000436088"/>
    </source>
</evidence>
<dbReference type="PRINTS" id="PR00463">
    <property type="entry name" value="EP450I"/>
</dbReference>
<dbReference type="GO" id="GO:0020037">
    <property type="term" value="F:heme binding"/>
    <property type="evidence" value="ECO:0007669"/>
    <property type="project" value="InterPro"/>
</dbReference>
<dbReference type="PRINTS" id="PR00385">
    <property type="entry name" value="P450"/>
</dbReference>
<dbReference type="InterPro" id="IPR036396">
    <property type="entry name" value="Cyt_P450_sf"/>
</dbReference>
<name>A0A6A2ZVC6_HIBSY</name>
<reference evidence="11" key="1">
    <citation type="submission" date="2019-09" db="EMBL/GenBank/DDBJ databases">
        <title>Draft genome information of white flower Hibiscus syriacus.</title>
        <authorList>
            <person name="Kim Y.-M."/>
        </authorList>
    </citation>
    <scope>NUCLEOTIDE SEQUENCE [LARGE SCALE GENOMIC DNA]</scope>
    <source>
        <strain evidence="11">YM2019G1</strain>
    </source>
</reference>
<dbReference type="GO" id="GO:0004497">
    <property type="term" value="F:monooxygenase activity"/>
    <property type="evidence" value="ECO:0007669"/>
    <property type="project" value="UniProtKB-KW"/>
</dbReference>
<dbReference type="InterPro" id="IPR002401">
    <property type="entry name" value="Cyt_P450_E_grp-I"/>
</dbReference>
<dbReference type="EMBL" id="VEPZ02001085">
    <property type="protein sequence ID" value="KAE8695377.1"/>
    <property type="molecule type" value="Genomic_DNA"/>
</dbReference>
<accession>A0A6A2ZVC6</accession>
<keyword evidence="10" id="KW-0472">Membrane</keyword>
<keyword evidence="7" id="KW-0560">Oxidoreductase</keyword>
<dbReference type="InterPro" id="IPR001128">
    <property type="entry name" value="Cyt_P450"/>
</dbReference>
<dbReference type="PANTHER" id="PTHR47947:SF62">
    <property type="entry name" value="CYTOCHROME P450, FAMILY 81, SUBFAMILY D, POLYPEPTIDE 5"/>
    <property type="match status" value="1"/>
</dbReference>
<evidence type="ECO:0000256" key="7">
    <source>
        <dbReference type="ARBA" id="ARBA00023002"/>
    </source>
</evidence>
<evidence type="ECO:0000313" key="11">
    <source>
        <dbReference type="EMBL" id="KAE8695377.1"/>
    </source>
</evidence>
<dbReference type="SUPFAM" id="SSF48264">
    <property type="entry name" value="Cytochrome P450"/>
    <property type="match status" value="1"/>
</dbReference>
<evidence type="ECO:0000256" key="2">
    <source>
        <dbReference type="ARBA" id="ARBA00010617"/>
    </source>
</evidence>
<keyword evidence="12" id="KW-1185">Reference proteome</keyword>
<keyword evidence="3" id="KW-0349">Heme</keyword>
<dbReference type="PANTHER" id="PTHR47947">
    <property type="entry name" value="CYTOCHROME P450 82C3-RELATED"/>
    <property type="match status" value="1"/>
</dbReference>
<keyword evidence="9" id="KW-0503">Monooxygenase</keyword>
<evidence type="ECO:0000256" key="1">
    <source>
        <dbReference type="ARBA" id="ARBA00004167"/>
    </source>
</evidence>
<dbReference type="GO" id="GO:0016705">
    <property type="term" value="F:oxidoreductase activity, acting on paired donors, with incorporation or reduction of molecular oxygen"/>
    <property type="evidence" value="ECO:0007669"/>
    <property type="project" value="InterPro"/>
</dbReference>
<dbReference type="Pfam" id="PF00067">
    <property type="entry name" value="p450"/>
    <property type="match status" value="1"/>
</dbReference>
<evidence type="ECO:0000256" key="10">
    <source>
        <dbReference type="ARBA" id="ARBA00023136"/>
    </source>
</evidence>
<dbReference type="InterPro" id="IPR050651">
    <property type="entry name" value="Plant_Cytochrome_P450_Monoox"/>
</dbReference>
<keyword evidence="8" id="KW-0408">Iron</keyword>
<keyword evidence="5" id="KW-0479">Metal-binding</keyword>
<dbReference type="Gene3D" id="1.10.630.10">
    <property type="entry name" value="Cytochrome P450"/>
    <property type="match status" value="1"/>
</dbReference>